<evidence type="ECO:0000313" key="2">
    <source>
        <dbReference type="EMBL" id="GGI54320.1"/>
    </source>
</evidence>
<dbReference type="Pfam" id="PF12974">
    <property type="entry name" value="Phosphonate-bd"/>
    <property type="match status" value="1"/>
</dbReference>
<reference evidence="2" key="1">
    <citation type="journal article" date="2014" name="Int. J. Syst. Evol. Microbiol.">
        <title>Complete genome sequence of Corynebacterium casei LMG S-19264T (=DSM 44701T), isolated from a smear-ripened cheese.</title>
        <authorList>
            <consortium name="US DOE Joint Genome Institute (JGI-PGF)"/>
            <person name="Walter F."/>
            <person name="Albersmeier A."/>
            <person name="Kalinowski J."/>
            <person name="Ruckert C."/>
        </authorList>
    </citation>
    <scope>NUCLEOTIDE SEQUENCE</scope>
    <source>
        <strain evidence="2">CCM 7664</strain>
    </source>
</reference>
<keyword evidence="3" id="KW-1185">Reference proteome</keyword>
<name>A0A8J3AW56_9BURK</name>
<proteinExistence type="predicted"/>
<dbReference type="Proteomes" id="UP000627205">
    <property type="component" value="Unassembled WGS sequence"/>
</dbReference>
<dbReference type="AlphaFoldDB" id="A0A8J3AW56"/>
<comment type="caution">
    <text evidence="2">The sequence shown here is derived from an EMBL/GenBank/DDBJ whole genome shotgun (WGS) entry which is preliminary data.</text>
</comment>
<dbReference type="EMBL" id="BMDP01000002">
    <property type="protein sequence ID" value="GGI54320.1"/>
    <property type="molecule type" value="Genomic_DNA"/>
</dbReference>
<accession>A0A8J3AW56</accession>
<gene>
    <name evidence="2" type="ORF">GCM10011430_14940</name>
</gene>
<feature type="chain" id="PRO_5035251980" evidence="1">
    <location>
        <begin position="23"/>
        <end position="271"/>
    </location>
</feature>
<organism evidence="2 3">
    <name type="scientific">Oxalicibacterium solurbis</name>
    <dbReference type="NCBI Taxonomy" id="69280"/>
    <lineage>
        <taxon>Bacteria</taxon>
        <taxon>Pseudomonadati</taxon>
        <taxon>Pseudomonadota</taxon>
        <taxon>Betaproteobacteria</taxon>
        <taxon>Burkholderiales</taxon>
        <taxon>Oxalobacteraceae</taxon>
        <taxon>Oxalicibacterium</taxon>
    </lineage>
</organism>
<feature type="signal peptide" evidence="1">
    <location>
        <begin position="1"/>
        <end position="22"/>
    </location>
</feature>
<dbReference type="PANTHER" id="PTHR35841">
    <property type="entry name" value="PHOSPHONATES-BINDING PERIPLASMIC PROTEIN"/>
    <property type="match status" value="1"/>
</dbReference>
<dbReference type="RefSeq" id="WP_188420383.1">
    <property type="nucleotide sequence ID" value="NZ_BMDP01000002.1"/>
</dbReference>
<evidence type="ECO:0000313" key="3">
    <source>
        <dbReference type="Proteomes" id="UP000627205"/>
    </source>
</evidence>
<protein>
    <submittedName>
        <fullName evidence="2">Uncharacterized protein</fullName>
    </submittedName>
</protein>
<keyword evidence="1" id="KW-0732">Signal</keyword>
<reference evidence="2" key="2">
    <citation type="submission" date="2020-09" db="EMBL/GenBank/DDBJ databases">
        <authorList>
            <person name="Sun Q."/>
            <person name="Sedlacek I."/>
        </authorList>
    </citation>
    <scope>NUCLEOTIDE SEQUENCE</scope>
    <source>
        <strain evidence="2">CCM 7664</strain>
    </source>
</reference>
<dbReference type="SUPFAM" id="SSF53850">
    <property type="entry name" value="Periplasmic binding protein-like II"/>
    <property type="match status" value="1"/>
</dbReference>
<evidence type="ECO:0000256" key="1">
    <source>
        <dbReference type="SAM" id="SignalP"/>
    </source>
</evidence>
<dbReference type="Gene3D" id="3.40.190.10">
    <property type="entry name" value="Periplasmic binding protein-like II"/>
    <property type="match status" value="2"/>
</dbReference>
<dbReference type="PANTHER" id="PTHR35841:SF1">
    <property type="entry name" value="PHOSPHONATES-BINDING PERIPLASMIC PROTEIN"/>
    <property type="match status" value="1"/>
</dbReference>
<sequence>MKLIRTFLTATVLVAGIGSAAAQDLVLAVNEGVTYQDGGPASERYKPLLQLLSKELKQNVRVQSVDKYATLEKGLAEGKYDLAFIHPAHVGLLAVKKDGYEGLATAKGYTNYHAHVMVKQDSPLKSMQDLRGKKIGVPSIESITTTMFTAALKELGFQQPERAYTATRYQDAVPFMIENGFVDAGVTGSAKVAKGWVDKGGRILAETKPIPIKQFVVSKKLSESDREKLRTLLLDLSNNDAGRAALAKINMTGFVPWNDAVMSEATARLGL</sequence>